<evidence type="ECO:0000313" key="10">
    <source>
        <dbReference type="Proteomes" id="UP000000768"/>
    </source>
</evidence>
<reference evidence="9 10" key="1">
    <citation type="journal article" date="2009" name="Nature">
        <title>The Sorghum bicolor genome and the diversification of grasses.</title>
        <authorList>
            <person name="Paterson A.H."/>
            <person name="Bowers J.E."/>
            <person name="Bruggmann R."/>
            <person name="Dubchak I."/>
            <person name="Grimwood J."/>
            <person name="Gundlach H."/>
            <person name="Haberer G."/>
            <person name="Hellsten U."/>
            <person name="Mitros T."/>
            <person name="Poliakov A."/>
            <person name="Schmutz J."/>
            <person name="Spannagl M."/>
            <person name="Tang H."/>
            <person name="Wang X."/>
            <person name="Wicker T."/>
            <person name="Bharti A.K."/>
            <person name="Chapman J."/>
            <person name="Feltus F.A."/>
            <person name="Gowik U."/>
            <person name="Grigoriev I.V."/>
            <person name="Lyons E."/>
            <person name="Maher C.A."/>
            <person name="Martis M."/>
            <person name="Narechania A."/>
            <person name="Otillar R.P."/>
            <person name="Penning B.W."/>
            <person name="Salamov A.A."/>
            <person name="Wang Y."/>
            <person name="Zhang L."/>
            <person name="Carpita N.C."/>
            <person name="Freeling M."/>
            <person name="Gingle A.R."/>
            <person name="Hash C.T."/>
            <person name="Keller B."/>
            <person name="Klein P."/>
            <person name="Kresovich S."/>
            <person name="McCann M.C."/>
            <person name="Ming R."/>
            <person name="Peterson D.G."/>
            <person name="Mehboob-ur-Rahman"/>
            <person name="Ware D."/>
            <person name="Westhoff P."/>
            <person name="Mayer K.F."/>
            <person name="Messing J."/>
            <person name="Rokhsar D.S."/>
        </authorList>
    </citation>
    <scope>NUCLEOTIDE SEQUENCE [LARGE SCALE GENOMIC DNA]</scope>
    <source>
        <strain evidence="10">cv. BTx623</strain>
    </source>
</reference>
<keyword evidence="2 6" id="KW-0479">Metal-binding</keyword>
<dbReference type="STRING" id="4558.A0A1W0VY51"/>
<feature type="region of interest" description="Disordered" evidence="7">
    <location>
        <begin position="212"/>
        <end position="250"/>
    </location>
</feature>
<dbReference type="InParanoid" id="A0A1W0VY51"/>
<dbReference type="Gramene" id="OQU87054">
    <property type="protein sequence ID" value="OQU87054"/>
    <property type="gene ID" value="SORBI_3003G198064"/>
</dbReference>
<keyword evidence="3 5" id="KW-0863">Zinc-finger</keyword>
<keyword evidence="10" id="KW-1185">Reference proteome</keyword>
<feature type="compositionally biased region" description="Basic residues" evidence="7">
    <location>
        <begin position="224"/>
        <end position="248"/>
    </location>
</feature>
<dbReference type="InterPro" id="IPR006564">
    <property type="entry name" value="Znf_PMZ"/>
</dbReference>
<evidence type="ECO:0000259" key="8">
    <source>
        <dbReference type="PROSITE" id="PS50966"/>
    </source>
</evidence>
<dbReference type="Proteomes" id="UP000000768">
    <property type="component" value="Chromosome 3"/>
</dbReference>
<reference evidence="10" key="2">
    <citation type="journal article" date="2018" name="Plant J.">
        <title>The Sorghum bicolor reference genome: improved assembly, gene annotations, a transcriptome atlas, and signatures of genome organization.</title>
        <authorList>
            <person name="McCormick R.F."/>
            <person name="Truong S.K."/>
            <person name="Sreedasyam A."/>
            <person name="Jenkins J."/>
            <person name="Shu S."/>
            <person name="Sims D."/>
            <person name="Kennedy M."/>
            <person name="Amirebrahimi M."/>
            <person name="Weers B.D."/>
            <person name="McKinley B."/>
            <person name="Mattison A."/>
            <person name="Morishige D.T."/>
            <person name="Grimwood J."/>
            <person name="Schmutz J."/>
            <person name="Mullet J.E."/>
        </authorList>
    </citation>
    <scope>NUCLEOTIDE SEQUENCE [LARGE SCALE GENOMIC DNA]</scope>
    <source>
        <strain evidence="10">cv. BTx623</strain>
    </source>
</reference>
<dbReference type="GO" id="GO:0008270">
    <property type="term" value="F:zinc ion binding"/>
    <property type="evidence" value="ECO:0007669"/>
    <property type="project" value="UniProtKB-UniRule"/>
</dbReference>
<organism evidence="9 10">
    <name type="scientific">Sorghum bicolor</name>
    <name type="common">Sorghum</name>
    <name type="synonym">Sorghum vulgare</name>
    <dbReference type="NCBI Taxonomy" id="4558"/>
    <lineage>
        <taxon>Eukaryota</taxon>
        <taxon>Viridiplantae</taxon>
        <taxon>Streptophyta</taxon>
        <taxon>Embryophyta</taxon>
        <taxon>Tracheophyta</taxon>
        <taxon>Spermatophyta</taxon>
        <taxon>Magnoliopsida</taxon>
        <taxon>Liliopsida</taxon>
        <taxon>Poales</taxon>
        <taxon>Poaceae</taxon>
        <taxon>PACMAD clade</taxon>
        <taxon>Panicoideae</taxon>
        <taxon>Andropogonodae</taxon>
        <taxon>Andropogoneae</taxon>
        <taxon>Sorghinae</taxon>
        <taxon>Sorghum</taxon>
    </lineage>
</organism>
<comment type="similarity">
    <text evidence="1 6">Belongs to the FHY3/FAR1 family.</text>
</comment>
<evidence type="ECO:0000256" key="2">
    <source>
        <dbReference type="ARBA" id="ARBA00022723"/>
    </source>
</evidence>
<dbReference type="PANTHER" id="PTHR31669:SF296">
    <property type="entry name" value="PROTEIN FAR1-RELATED SEQUENCE"/>
    <property type="match status" value="1"/>
</dbReference>
<accession>A0A1W0VY51</accession>
<feature type="domain" description="SWIM-type" evidence="8">
    <location>
        <begin position="109"/>
        <end position="145"/>
    </location>
</feature>
<evidence type="ECO:0000256" key="1">
    <source>
        <dbReference type="ARBA" id="ARBA00005889"/>
    </source>
</evidence>
<dbReference type="EMBL" id="CM000762">
    <property type="protein sequence ID" value="OQU87054.1"/>
    <property type="molecule type" value="Genomic_DNA"/>
</dbReference>
<dbReference type="GO" id="GO:0005634">
    <property type="term" value="C:nucleus"/>
    <property type="evidence" value="ECO:0007669"/>
    <property type="project" value="UniProtKB-SubCell"/>
</dbReference>
<dbReference type="AlphaFoldDB" id="A0A1W0VY51"/>
<dbReference type="OMA" id="ICVYMAK"/>
<evidence type="ECO:0000256" key="3">
    <source>
        <dbReference type="ARBA" id="ARBA00022771"/>
    </source>
</evidence>
<comment type="subcellular location">
    <subcellularLocation>
        <location evidence="6">Nucleus</location>
    </subcellularLocation>
</comment>
<name>A0A1W0VY51_SORBI</name>
<dbReference type="SMART" id="SM00575">
    <property type="entry name" value="ZnF_PMZ"/>
    <property type="match status" value="1"/>
</dbReference>
<keyword evidence="4 6" id="KW-0862">Zinc</keyword>
<dbReference type="GO" id="GO:0006355">
    <property type="term" value="P:regulation of DNA-templated transcription"/>
    <property type="evidence" value="ECO:0007669"/>
    <property type="project" value="UniProtKB-UniRule"/>
</dbReference>
<evidence type="ECO:0000256" key="7">
    <source>
        <dbReference type="SAM" id="MobiDB-lite"/>
    </source>
</evidence>
<evidence type="ECO:0000256" key="4">
    <source>
        <dbReference type="ARBA" id="ARBA00022833"/>
    </source>
</evidence>
<evidence type="ECO:0000256" key="5">
    <source>
        <dbReference type="PROSITE-ProRule" id="PRU00325"/>
    </source>
</evidence>
<gene>
    <name evidence="9" type="ORF">SORBI_3003G198064</name>
</gene>
<dbReference type="PROSITE" id="PS50966">
    <property type="entry name" value="ZF_SWIM"/>
    <property type="match status" value="1"/>
</dbReference>
<dbReference type="InterPro" id="IPR031052">
    <property type="entry name" value="FHY3/FAR1"/>
</dbReference>
<dbReference type="Pfam" id="PF04434">
    <property type="entry name" value="SWIM"/>
    <property type="match status" value="1"/>
</dbReference>
<feature type="non-terminal residue" evidence="9">
    <location>
        <position position="1"/>
    </location>
</feature>
<comment type="function">
    <text evidence="6">Putative transcription activator involved in regulating light control of development.</text>
</comment>
<evidence type="ECO:0000256" key="6">
    <source>
        <dbReference type="RuleBase" id="RU367018"/>
    </source>
</evidence>
<evidence type="ECO:0000313" key="9">
    <source>
        <dbReference type="EMBL" id="OQU87054.1"/>
    </source>
</evidence>
<protein>
    <recommendedName>
        <fullName evidence="6">Protein FAR1-RELATED SEQUENCE</fullName>
    </recommendedName>
</protein>
<sequence length="269" mass="30882">SEGFNALLKKYVNPNLSVLQFVRQYQKIQEKCLVAQDGQDFRTDENERRRWSRHPLEKHASTVYTKNMFYRFSKEFEKTAEYDVKPVGQFQYWLEPNNSFVFGYGKRNYLVTAIEEDESYCCECSKFDRDGIICCHIMRVMVRMGVKLIPERYILKRWTQQAIASDTNQVQNVNAPVGLVARGMPLTSEKTLRFTNATTAFAAIAVEGAVAGPNTSSVANPPKSKAKGRRKEKAHKKGMNGQAKRKNKCSICKSYDHNAQRCPDKLKKK</sequence>
<dbReference type="InterPro" id="IPR007527">
    <property type="entry name" value="Znf_SWIM"/>
</dbReference>
<dbReference type="PANTHER" id="PTHR31669">
    <property type="entry name" value="PROTEIN FAR1-RELATED SEQUENCE 10-RELATED"/>
    <property type="match status" value="1"/>
</dbReference>
<keyword evidence="6" id="KW-0539">Nucleus</keyword>
<proteinExistence type="inferred from homology"/>